<organism evidence="6 7">
    <name type="scientific">Hazenella coriacea</name>
    <dbReference type="NCBI Taxonomy" id="1179467"/>
    <lineage>
        <taxon>Bacteria</taxon>
        <taxon>Bacillati</taxon>
        <taxon>Bacillota</taxon>
        <taxon>Bacilli</taxon>
        <taxon>Bacillales</taxon>
        <taxon>Thermoactinomycetaceae</taxon>
        <taxon>Hazenella</taxon>
    </lineage>
</organism>
<protein>
    <submittedName>
        <fullName evidence="6">DNA-binding transcriptional MerR regulator</fullName>
    </submittedName>
</protein>
<comment type="caution">
    <text evidence="6">The sequence shown here is derived from an EMBL/GenBank/DDBJ whole genome shotgun (WGS) entry which is preliminary data.</text>
</comment>
<dbReference type="GO" id="GO:0003700">
    <property type="term" value="F:DNA-binding transcription factor activity"/>
    <property type="evidence" value="ECO:0007669"/>
    <property type="project" value="InterPro"/>
</dbReference>
<evidence type="ECO:0000313" key="7">
    <source>
        <dbReference type="Proteomes" id="UP000294937"/>
    </source>
</evidence>
<dbReference type="PANTHER" id="PTHR30204">
    <property type="entry name" value="REDOX-CYCLING DRUG-SENSING TRANSCRIPTIONAL ACTIVATOR SOXR"/>
    <property type="match status" value="1"/>
</dbReference>
<evidence type="ECO:0000256" key="1">
    <source>
        <dbReference type="ARBA" id="ARBA00023015"/>
    </source>
</evidence>
<accession>A0A4R3L5S5</accession>
<keyword evidence="7" id="KW-1185">Reference proteome</keyword>
<dbReference type="Gene3D" id="1.10.1660.10">
    <property type="match status" value="1"/>
</dbReference>
<dbReference type="EMBL" id="SMAG01000003">
    <property type="protein sequence ID" value="TCS94999.1"/>
    <property type="molecule type" value="Genomic_DNA"/>
</dbReference>
<dbReference type="AlphaFoldDB" id="A0A4R3L5S5"/>
<dbReference type="PRINTS" id="PR00040">
    <property type="entry name" value="HTHMERR"/>
</dbReference>
<feature type="coiled-coil region" evidence="4">
    <location>
        <begin position="85"/>
        <end position="122"/>
    </location>
</feature>
<dbReference type="InterPro" id="IPR047057">
    <property type="entry name" value="MerR_fam"/>
</dbReference>
<evidence type="ECO:0000256" key="2">
    <source>
        <dbReference type="ARBA" id="ARBA00023125"/>
    </source>
</evidence>
<dbReference type="InterPro" id="IPR009061">
    <property type="entry name" value="DNA-bd_dom_put_sf"/>
</dbReference>
<dbReference type="PROSITE" id="PS50937">
    <property type="entry name" value="HTH_MERR_2"/>
    <property type="match status" value="1"/>
</dbReference>
<dbReference type="OrthoDB" id="9806513at2"/>
<proteinExistence type="predicted"/>
<name>A0A4R3L5S5_9BACL</name>
<feature type="domain" description="HTH merR-type" evidence="5">
    <location>
        <begin position="1"/>
        <end position="71"/>
    </location>
</feature>
<keyword evidence="4" id="KW-0175">Coiled coil</keyword>
<evidence type="ECO:0000256" key="3">
    <source>
        <dbReference type="ARBA" id="ARBA00023163"/>
    </source>
</evidence>
<dbReference type="SUPFAM" id="SSF46955">
    <property type="entry name" value="Putative DNA-binding domain"/>
    <property type="match status" value="1"/>
</dbReference>
<evidence type="ECO:0000256" key="4">
    <source>
        <dbReference type="SAM" id="Coils"/>
    </source>
</evidence>
<gene>
    <name evidence="6" type="ORF">EDD58_103424</name>
</gene>
<dbReference type="GO" id="GO:0003677">
    <property type="term" value="F:DNA binding"/>
    <property type="evidence" value="ECO:0007669"/>
    <property type="project" value="UniProtKB-KW"/>
</dbReference>
<dbReference type="Pfam" id="PF13411">
    <property type="entry name" value="MerR_1"/>
    <property type="match status" value="1"/>
</dbReference>
<dbReference type="PROSITE" id="PS00552">
    <property type="entry name" value="HTH_MERR_1"/>
    <property type="match status" value="1"/>
</dbReference>
<evidence type="ECO:0000259" key="5">
    <source>
        <dbReference type="PROSITE" id="PS50937"/>
    </source>
</evidence>
<reference evidence="6 7" key="1">
    <citation type="submission" date="2019-03" db="EMBL/GenBank/DDBJ databases">
        <title>Genomic Encyclopedia of Type Strains, Phase IV (KMG-IV): sequencing the most valuable type-strain genomes for metagenomic binning, comparative biology and taxonomic classification.</title>
        <authorList>
            <person name="Goeker M."/>
        </authorList>
    </citation>
    <scope>NUCLEOTIDE SEQUENCE [LARGE SCALE GENOMIC DNA]</scope>
    <source>
        <strain evidence="6 7">DSM 45707</strain>
    </source>
</reference>
<dbReference type="SMART" id="SM00422">
    <property type="entry name" value="HTH_MERR"/>
    <property type="match status" value="1"/>
</dbReference>
<dbReference type="Proteomes" id="UP000294937">
    <property type="component" value="Unassembled WGS sequence"/>
</dbReference>
<keyword evidence="3" id="KW-0804">Transcription</keyword>
<sequence length="125" mass="14751">MITIHISELARKTGVSLRSLRYYEEKQLLKPNRLDNGYRQYSEIDIEQIRMIQLYLSMGLKTNEIADLFHCSWDENKEACIQNGIKKGELKLTEIREQIEILRKAESQLKDVVKNLKKQIKQGEQ</sequence>
<keyword evidence="1" id="KW-0805">Transcription regulation</keyword>
<dbReference type="InterPro" id="IPR000551">
    <property type="entry name" value="MerR-type_HTH_dom"/>
</dbReference>
<keyword evidence="2 6" id="KW-0238">DNA-binding</keyword>
<dbReference type="PANTHER" id="PTHR30204:SF94">
    <property type="entry name" value="HEAVY METAL-DEPENDENT TRANSCRIPTIONAL REGULATOR HI_0293-RELATED"/>
    <property type="match status" value="1"/>
</dbReference>
<evidence type="ECO:0000313" key="6">
    <source>
        <dbReference type="EMBL" id="TCS94999.1"/>
    </source>
</evidence>